<name>A0ABM1SRC1_LIMPO</name>
<evidence type="ECO:0000256" key="6">
    <source>
        <dbReference type="ARBA" id="ARBA00023065"/>
    </source>
</evidence>
<evidence type="ECO:0000313" key="14">
    <source>
        <dbReference type="RefSeq" id="XP_022246177.1"/>
    </source>
</evidence>
<evidence type="ECO:0000256" key="3">
    <source>
        <dbReference type="ARBA" id="ARBA00022692"/>
    </source>
</evidence>
<dbReference type="InterPro" id="IPR006153">
    <property type="entry name" value="Cation/H_exchanger_TM"/>
</dbReference>
<feature type="transmembrane region" description="Helical" evidence="11">
    <location>
        <begin position="183"/>
        <end position="206"/>
    </location>
</feature>
<keyword evidence="13" id="KW-1185">Reference proteome</keyword>
<keyword evidence="2 9" id="KW-0813">Transport</keyword>
<feature type="transmembrane region" description="Helical" evidence="11">
    <location>
        <begin position="25"/>
        <end position="46"/>
    </location>
</feature>
<evidence type="ECO:0000259" key="12">
    <source>
        <dbReference type="Pfam" id="PF00999"/>
    </source>
</evidence>
<evidence type="ECO:0000256" key="9">
    <source>
        <dbReference type="RuleBase" id="RU003722"/>
    </source>
</evidence>
<feature type="transmembrane region" description="Helical" evidence="11">
    <location>
        <begin position="53"/>
        <end position="78"/>
    </location>
</feature>
<accession>A0ABM1SRC1</accession>
<dbReference type="PANTHER" id="PTHR10110:SF126">
    <property type="entry name" value="NA(+)_H(+) EXCHANGER PROTEIN 7"/>
    <property type="match status" value="1"/>
</dbReference>
<evidence type="ECO:0000313" key="13">
    <source>
        <dbReference type="Proteomes" id="UP000694941"/>
    </source>
</evidence>
<keyword evidence="5" id="KW-0915">Sodium</keyword>
<keyword evidence="4 11" id="KW-1133">Transmembrane helix</keyword>
<gene>
    <name evidence="14" type="primary">LOC106463060</name>
</gene>
<dbReference type="InterPro" id="IPR018422">
    <property type="entry name" value="Cation/H_exchanger_CPA1"/>
</dbReference>
<feature type="transmembrane region" description="Helical" evidence="11">
    <location>
        <begin position="226"/>
        <end position="247"/>
    </location>
</feature>
<feature type="transmembrane region" description="Helical" evidence="11">
    <location>
        <begin position="139"/>
        <end position="163"/>
    </location>
</feature>
<dbReference type="GeneID" id="106463060"/>
<evidence type="ECO:0000256" key="4">
    <source>
        <dbReference type="ARBA" id="ARBA00022989"/>
    </source>
</evidence>
<comment type="similarity">
    <text evidence="9">Belongs to the monovalent cation:proton antiporter 1 (CPA1) transporter (TC 2.A.36) family.</text>
</comment>
<dbReference type="Proteomes" id="UP000694941">
    <property type="component" value="Unplaced"/>
</dbReference>
<keyword evidence="7 11" id="KW-0472">Membrane</keyword>
<evidence type="ECO:0000256" key="1">
    <source>
        <dbReference type="ARBA" id="ARBA00004141"/>
    </source>
</evidence>
<dbReference type="PANTHER" id="PTHR10110">
    <property type="entry name" value="SODIUM/HYDROGEN EXCHANGER"/>
    <property type="match status" value="1"/>
</dbReference>
<keyword evidence="3 9" id="KW-0812">Transmembrane</keyword>
<feature type="transmembrane region" description="Helical" evidence="11">
    <location>
        <begin position="259"/>
        <end position="283"/>
    </location>
</feature>
<keyword evidence="6 9" id="KW-0406">Ion transport</keyword>
<feature type="region of interest" description="Disordered" evidence="10">
    <location>
        <begin position="504"/>
        <end position="533"/>
    </location>
</feature>
<reference evidence="14" key="1">
    <citation type="submission" date="2025-08" db="UniProtKB">
        <authorList>
            <consortium name="RefSeq"/>
        </authorList>
    </citation>
    <scope>IDENTIFICATION</scope>
    <source>
        <tissue evidence="14">Muscle</tissue>
    </source>
</reference>
<protein>
    <recommendedName>
        <fullName evidence="9">Sodium/hydrogen exchanger</fullName>
    </recommendedName>
</protein>
<dbReference type="Gene3D" id="6.10.140.1330">
    <property type="match status" value="1"/>
</dbReference>
<evidence type="ECO:0000256" key="7">
    <source>
        <dbReference type="ARBA" id="ARBA00023136"/>
    </source>
</evidence>
<evidence type="ECO:0000256" key="10">
    <source>
        <dbReference type="SAM" id="MobiDB-lite"/>
    </source>
</evidence>
<keyword evidence="9" id="KW-0050">Antiport</keyword>
<evidence type="ECO:0000256" key="5">
    <source>
        <dbReference type="ARBA" id="ARBA00023053"/>
    </source>
</evidence>
<feature type="transmembrane region" description="Helical" evidence="11">
    <location>
        <begin position="326"/>
        <end position="348"/>
    </location>
</feature>
<organism evidence="13 14">
    <name type="scientific">Limulus polyphemus</name>
    <name type="common">Atlantic horseshoe crab</name>
    <dbReference type="NCBI Taxonomy" id="6850"/>
    <lineage>
        <taxon>Eukaryota</taxon>
        <taxon>Metazoa</taxon>
        <taxon>Ecdysozoa</taxon>
        <taxon>Arthropoda</taxon>
        <taxon>Chelicerata</taxon>
        <taxon>Merostomata</taxon>
        <taxon>Xiphosura</taxon>
        <taxon>Limulidae</taxon>
        <taxon>Limulus</taxon>
    </lineage>
</organism>
<dbReference type="RefSeq" id="XP_022246177.1">
    <property type="nucleotide sequence ID" value="XM_022390469.1"/>
</dbReference>
<evidence type="ECO:0000256" key="2">
    <source>
        <dbReference type="ARBA" id="ARBA00022448"/>
    </source>
</evidence>
<comment type="subcellular location">
    <subcellularLocation>
        <location evidence="1">Membrane</location>
        <topology evidence="1">Multi-pass membrane protein</topology>
    </subcellularLocation>
</comment>
<dbReference type="InterPro" id="IPR004709">
    <property type="entry name" value="NaH_exchanger"/>
</dbReference>
<evidence type="ECO:0000256" key="8">
    <source>
        <dbReference type="ARBA" id="ARBA00023201"/>
    </source>
</evidence>
<dbReference type="NCBIfam" id="TIGR00840">
    <property type="entry name" value="b_cpa1"/>
    <property type="match status" value="1"/>
</dbReference>
<keyword evidence="8 9" id="KW-0739">Sodium transport</keyword>
<dbReference type="Pfam" id="PF00999">
    <property type="entry name" value="Na_H_Exchanger"/>
    <property type="match status" value="1"/>
</dbReference>
<evidence type="ECO:0000256" key="11">
    <source>
        <dbReference type="SAM" id="Phobius"/>
    </source>
</evidence>
<feature type="transmembrane region" description="Helical" evidence="11">
    <location>
        <begin position="98"/>
        <end position="118"/>
    </location>
</feature>
<dbReference type="PRINTS" id="PR01084">
    <property type="entry name" value="NAHEXCHNGR"/>
</dbReference>
<sequence>MTSFTDYGKSAMIILESAYSLHDRAFFSNLGTILLYALMGTLINCFTIGPSLYGLAIVGALGPISVGITECLVFSSLISAVDPVAVLAIFQEIGVNKVLYFLVFGESLLNDAVTIVLYTMMVGLSSTSHVTAGQVATGIAAFFCVSLGGLLIGILMGIITALVTRLTQKVRVVEPLALLGIAYLSYLLAEMVHFSGIISIIACGLVQAQYARFNISQKSYITVKYFIKMLSAICDTLIFLFLGMVLVNDNHIWHTGFVLWTVALCLIARFCSVYVLTFLANYFERLHNINIEEQFVMAYGGLRGAVAFSLVIMLDKKTVPNKSLFITATLFMVLFTVFIQGSTVKPLVNLLKIRTQKKENYRLFQEVNTKVIDNMMAGIEEVTGNHSENYWKKILCYYDDRYFKKWLQHTKTDNSLTRVYTKTVLADHFAHLYGPATALEDKQPLMLNQAIDEDITDAMDDGIIYKQNEDTILFSKKKAFKSAKVHVGATRNFQVLLQEINHASQEDTESQPVKEQKLSISSSFKLTRPETEDDPSNLLLRALQNNPYNKYHQKYNRDLIGDDQQELASHMHARRMRAKRLTLSAVSRKANCKTLPFDGDDHHSTSEQDITASNYLEQRPYTAPRLFTGNPLYDSATNIFLELAQKRQSIMSGKSDSAHVKSVSVSLSSPATGGHNTQFEKYEEPADTVNESLQIASLESIEEELENKNGSSLDPKDHINKRVRLVTPISPAKMEE</sequence>
<feature type="domain" description="Cation/H+ exchanger transmembrane" evidence="12">
    <location>
        <begin position="12"/>
        <end position="349"/>
    </location>
</feature>
<proteinExistence type="inferred from homology"/>